<evidence type="ECO:0000313" key="2">
    <source>
        <dbReference type="Proteomes" id="UP000265509"/>
    </source>
</evidence>
<dbReference type="PANTHER" id="PTHR30319">
    <property type="entry name" value="PHENYLACETIC ACID REGULATOR-RELATED TRANSCRIPTIONAL REPRESSOR"/>
    <property type="match status" value="1"/>
</dbReference>
<dbReference type="GO" id="GO:0006351">
    <property type="term" value="P:DNA-templated transcription"/>
    <property type="evidence" value="ECO:0007669"/>
    <property type="project" value="TreeGrafter"/>
</dbReference>
<name>A0A3L7E074_9GAMM</name>
<dbReference type="RefSeq" id="WP_117952935.1">
    <property type="nucleotide sequence ID" value="NZ_QRAN01000003.1"/>
</dbReference>
<dbReference type="Proteomes" id="UP000265509">
    <property type="component" value="Unassembled WGS sequence"/>
</dbReference>
<dbReference type="OrthoDB" id="6380574at2"/>
<dbReference type="EMBL" id="QRAN01000003">
    <property type="protein sequence ID" value="RLQ23168.1"/>
    <property type="molecule type" value="Genomic_DNA"/>
</dbReference>
<sequence>MTQTTAPSAKRLILSMLAAPSLSRVEIGTLVTWGALFGIDSPTIRVTASRLLRQGLLASPARGVYQIGPRGKLLSETARAWVTAEQRVREWSGDWLLVHSAHLGRSNKSALRARERAFRLCGFRPWAPGLDCRPANLVEPAGDTRERLLQLGLDSDAIVIVASALPGTRTQELFRLWPVKPLQQAYAKHIRAMERSLKRLPGLPLAAAARETVQVGEAVIRQISNDPMLPRELIDTARRQQMIELMIDYDRVGRRIWEQFNAQS</sequence>
<dbReference type="Gene3D" id="3.30.70.2650">
    <property type="match status" value="1"/>
</dbReference>
<dbReference type="Gene3D" id="1.10.10.10">
    <property type="entry name" value="Winged helix-like DNA-binding domain superfamily/Winged helix DNA-binding domain"/>
    <property type="match status" value="1"/>
</dbReference>
<accession>A0A3L7E074</accession>
<dbReference type="AlphaFoldDB" id="A0A3L7E074"/>
<dbReference type="InterPro" id="IPR036388">
    <property type="entry name" value="WH-like_DNA-bd_sf"/>
</dbReference>
<comment type="caution">
    <text evidence="1">The sequence shown here is derived from an EMBL/GenBank/DDBJ whole genome shotgun (WGS) entry which is preliminary data.</text>
</comment>
<proteinExistence type="predicted"/>
<reference evidence="1 2" key="1">
    <citation type="submission" date="2018-07" db="EMBL/GenBank/DDBJ databases">
        <title>Halioglobus sp. genome submission.</title>
        <authorList>
            <person name="Ye M.-Q."/>
            <person name="Du Z.-J."/>
        </authorList>
    </citation>
    <scope>NUCLEOTIDE SEQUENCE [LARGE SCALE GENOMIC DNA]</scope>
    <source>
        <strain evidence="1 2">U0301</strain>
    </source>
</reference>
<dbReference type="PANTHER" id="PTHR30319:SF1">
    <property type="entry name" value="TRANSCRIPTIONAL REPRESSOR PAAX"/>
    <property type="match status" value="1"/>
</dbReference>
<gene>
    <name evidence="1" type="ORF">DWB85_04165</name>
</gene>
<organism evidence="1 2">
    <name type="scientific">Seongchinamella sediminis</name>
    <dbReference type="NCBI Taxonomy" id="2283635"/>
    <lineage>
        <taxon>Bacteria</taxon>
        <taxon>Pseudomonadati</taxon>
        <taxon>Pseudomonadota</taxon>
        <taxon>Gammaproteobacteria</taxon>
        <taxon>Cellvibrionales</taxon>
        <taxon>Halieaceae</taxon>
        <taxon>Seongchinamella</taxon>
    </lineage>
</organism>
<keyword evidence="2" id="KW-1185">Reference proteome</keyword>
<protein>
    <submittedName>
        <fullName evidence="1">PaaX</fullName>
    </submittedName>
</protein>
<evidence type="ECO:0000313" key="1">
    <source>
        <dbReference type="EMBL" id="RLQ23168.1"/>
    </source>
</evidence>